<accession>A0A7J6SRN1</accession>
<name>A0A7J6SRN1_PEROL</name>
<reference evidence="1 2" key="1">
    <citation type="submission" date="2020-04" db="EMBL/GenBank/DDBJ databases">
        <title>Perkinsus olseni comparative genomics.</title>
        <authorList>
            <person name="Bogema D.R."/>
        </authorList>
    </citation>
    <scope>NUCLEOTIDE SEQUENCE [LARGE SCALE GENOMIC DNA]</scope>
    <source>
        <strain evidence="1">ATCC PRA-205</strain>
    </source>
</reference>
<organism evidence="1 2">
    <name type="scientific">Perkinsus olseni</name>
    <name type="common">Perkinsus atlanticus</name>
    <dbReference type="NCBI Taxonomy" id="32597"/>
    <lineage>
        <taxon>Eukaryota</taxon>
        <taxon>Sar</taxon>
        <taxon>Alveolata</taxon>
        <taxon>Perkinsozoa</taxon>
        <taxon>Perkinsea</taxon>
        <taxon>Perkinsida</taxon>
        <taxon>Perkinsidae</taxon>
        <taxon>Perkinsus</taxon>
    </lineage>
</organism>
<feature type="non-terminal residue" evidence="1">
    <location>
        <position position="1"/>
    </location>
</feature>
<dbReference type="EMBL" id="JABANM010012935">
    <property type="protein sequence ID" value="KAF4735192.1"/>
    <property type="molecule type" value="Genomic_DNA"/>
</dbReference>
<evidence type="ECO:0000313" key="2">
    <source>
        <dbReference type="Proteomes" id="UP000574390"/>
    </source>
</evidence>
<evidence type="ECO:0000313" key="1">
    <source>
        <dbReference type="EMBL" id="KAF4735192.1"/>
    </source>
</evidence>
<comment type="caution">
    <text evidence="1">The sequence shown here is derived from an EMBL/GenBank/DDBJ whole genome shotgun (WGS) entry which is preliminary data.</text>
</comment>
<sequence length="134" mass="15084">MANRGNLKVCAMGQSMQGFAKLKYYRDDLFTALAENVREMAKDFNLAQLSTVINAMARSLTHDWEAEEAVCLRLEAILTEMDDSQLPEASNFIAGILTAFFKLEADCHPALEETILRHLPRFMPLLSMTDIVLT</sequence>
<proteinExistence type="predicted"/>
<dbReference type="AlphaFoldDB" id="A0A7J6SRN1"/>
<gene>
    <name evidence="1" type="ORF">FOZ62_014909</name>
</gene>
<protein>
    <submittedName>
        <fullName evidence="1">Uncharacterized protein</fullName>
    </submittedName>
</protein>
<dbReference type="Proteomes" id="UP000574390">
    <property type="component" value="Unassembled WGS sequence"/>
</dbReference>